<feature type="compositionally biased region" description="Polar residues" evidence="4">
    <location>
        <begin position="1000"/>
        <end position="1011"/>
    </location>
</feature>
<evidence type="ECO:0000256" key="2">
    <source>
        <dbReference type="ARBA" id="ARBA00022801"/>
    </source>
</evidence>
<dbReference type="InterPro" id="IPR038765">
    <property type="entry name" value="Papain-like_cys_pep_sf"/>
</dbReference>
<keyword evidence="3" id="KW-0788">Thiol protease</keyword>
<dbReference type="Proteomes" id="UP001642900">
    <property type="component" value="Unassembled WGS sequence"/>
</dbReference>
<dbReference type="InterPro" id="IPR003653">
    <property type="entry name" value="Peptidase_C48_C"/>
</dbReference>
<keyword evidence="2" id="KW-0378">Hydrolase</keyword>
<dbReference type="PROSITE" id="PS50600">
    <property type="entry name" value="ULP_PROTEASE"/>
    <property type="match status" value="1"/>
</dbReference>
<dbReference type="GO" id="GO:0019784">
    <property type="term" value="F:deNEDDylase activity"/>
    <property type="evidence" value="ECO:0007669"/>
    <property type="project" value="InterPro"/>
</dbReference>
<feature type="region of interest" description="Disordered" evidence="4">
    <location>
        <begin position="498"/>
        <end position="529"/>
    </location>
</feature>
<dbReference type="GO" id="GO:0000338">
    <property type="term" value="P:protein deneddylation"/>
    <property type="evidence" value="ECO:0007669"/>
    <property type="project" value="TreeGrafter"/>
</dbReference>
<dbReference type="Pfam" id="PF02902">
    <property type="entry name" value="Peptidase_C48"/>
    <property type="match status" value="1"/>
</dbReference>
<keyword evidence="1" id="KW-0645">Protease</keyword>
<feature type="region of interest" description="Disordered" evidence="4">
    <location>
        <begin position="684"/>
        <end position="707"/>
    </location>
</feature>
<dbReference type="PANTHER" id="PTHR46468">
    <property type="entry name" value="SENTRIN-SPECIFIC PROTEASE 8"/>
    <property type="match status" value="1"/>
</dbReference>
<evidence type="ECO:0000256" key="4">
    <source>
        <dbReference type="SAM" id="MobiDB-lite"/>
    </source>
</evidence>
<evidence type="ECO:0000256" key="1">
    <source>
        <dbReference type="ARBA" id="ARBA00022670"/>
    </source>
</evidence>
<name>A0A6G4WPE3_9HYPH</name>
<feature type="region of interest" description="Disordered" evidence="4">
    <location>
        <begin position="51"/>
        <end position="112"/>
    </location>
</feature>
<gene>
    <name evidence="6" type="ORF">G6N73_33905</name>
</gene>
<accession>A0A6G4WPE3</accession>
<dbReference type="GO" id="GO:0008234">
    <property type="term" value="F:cysteine-type peptidase activity"/>
    <property type="evidence" value="ECO:0007669"/>
    <property type="project" value="UniProtKB-KW"/>
</dbReference>
<dbReference type="PANTHER" id="PTHR46468:SF1">
    <property type="entry name" value="SENTRIN-SPECIFIC PROTEASE 8"/>
    <property type="match status" value="1"/>
</dbReference>
<keyword evidence="7" id="KW-1185">Reference proteome</keyword>
<feature type="domain" description="Ubiquitin-like protease family profile" evidence="5">
    <location>
        <begin position="783"/>
        <end position="960"/>
    </location>
</feature>
<dbReference type="GO" id="GO:0006508">
    <property type="term" value="P:proteolysis"/>
    <property type="evidence" value="ECO:0007669"/>
    <property type="project" value="UniProtKB-KW"/>
</dbReference>
<feature type="region of interest" description="Disordered" evidence="4">
    <location>
        <begin position="994"/>
        <end position="1018"/>
    </location>
</feature>
<sequence>MENCMGGWQFNPWQLNPLAPGFAQQNNDMPVGQQADDASLQASFDQQLNQLRRSSSGGSGGGLRSTDLGASQPVLSLPDLPDNLITGARHRSEAAAHGPGPGPNSGRQQPEFAVNKEVRVGAKRDRSGPFPEDKELVSTFKKAALEVNTHERTAKRLVDDLHHLSRWLRQENRGPIFDRFSRDSPSHASFVADVQDYLRDGGRIAVVAQLNKVAPGSLPSRGNLIGDLHAGDVTLLERFREGAEQRKSATKGAINNILSGFRLFARWLQENNKGPLASQLQGGSLDKEISAYRALGRDPQNRLKSALHDLRRYLPGAEEAEGPEPRGIGRPRHLAPHPEDAPLIDGALGQALTDLRAPTAEQRQFAQKRATRLRGLSDWLQQNGKGSIAGRLNGSKQEQLRLENDVVAFKQAGSRVGFSDLSHLRNYLKLVEANGELGLQAREQSALLLDAGRPSPPQALPATPAASEGAGASLNEAMQEPASPSTARARSDTFGGLQSFVDLNAPTPSDLRDDAHFAPAPSAGARSDTFGGLQSFVDLNAPTPSDLRDDAHFAPAPSAGARSDTFGGLQSFVDLNAPTPDDLRDDAHFAPAPSAGARSDTFGGLQSFVDLNAPTPSDLRDDAHFAPVPSVRARSDTFGGLQSFVDLNAPTPSDLRDDAHFAPVPSAGARSDTFGGLQSFVDLNAPTPDDLRDDAHSAPVRPRGQMLGDTEWQTTMQGTGSAAVLRPGGPDDVQLIHRGRLSPMSEATPATPARAPQPAWPVTARLPDTYRGLPVVDVTTPTASSSDAQIGALDPTASPNVPNGSVLGAIEWLSDAHIQRDYDFLEEQLRGINPTLAARTRLVDPSVSHLLRQMELQDAQSTLQSIYNHNDAPADFLFLPVNNGTPTSPGTHWSLLLVDRRNPERRVAYHYDSLQREGFNDVPAKQLAGLLDATLAPARMARQPNKHDCGVFVVDGTRALVQRLVDGERPDHEPLHLDNLVADRQALQNRLTRRLDRDSGNGTLRQSSFAETGSLRED</sequence>
<feature type="region of interest" description="Disordered" evidence="4">
    <location>
        <begin position="316"/>
        <end position="337"/>
    </location>
</feature>
<dbReference type="InterPro" id="IPR044613">
    <property type="entry name" value="Nep1/2-like"/>
</dbReference>
<proteinExistence type="predicted"/>
<protein>
    <recommendedName>
        <fullName evidence="5">Ubiquitin-like protease family profile domain-containing protein</fullName>
    </recommendedName>
</protein>
<evidence type="ECO:0000259" key="5">
    <source>
        <dbReference type="PROSITE" id="PS50600"/>
    </source>
</evidence>
<evidence type="ECO:0000313" key="7">
    <source>
        <dbReference type="Proteomes" id="UP001642900"/>
    </source>
</evidence>
<comment type="caution">
    <text evidence="6">The sequence shown here is derived from an EMBL/GenBank/DDBJ whole genome shotgun (WGS) entry which is preliminary data.</text>
</comment>
<dbReference type="SUPFAM" id="SSF54001">
    <property type="entry name" value="Cysteine proteinases"/>
    <property type="match status" value="1"/>
</dbReference>
<dbReference type="AlphaFoldDB" id="A0A6G4WPE3"/>
<evidence type="ECO:0000313" key="6">
    <source>
        <dbReference type="EMBL" id="NGO55937.1"/>
    </source>
</evidence>
<dbReference type="Gene3D" id="3.40.395.10">
    <property type="entry name" value="Adenoviral Proteinase, Chain A"/>
    <property type="match status" value="1"/>
</dbReference>
<dbReference type="EMBL" id="JAAKZF010000154">
    <property type="protein sequence ID" value="NGO55937.1"/>
    <property type="molecule type" value="Genomic_DNA"/>
</dbReference>
<reference evidence="6 7" key="1">
    <citation type="submission" date="2020-02" db="EMBL/GenBank/DDBJ databases">
        <title>Genome sequence of strain CCNWXJ40-4.</title>
        <authorList>
            <person name="Gao J."/>
            <person name="Sun J."/>
        </authorList>
    </citation>
    <scope>NUCLEOTIDE SEQUENCE [LARGE SCALE GENOMIC DNA]</scope>
    <source>
        <strain evidence="6 7">CCNWXJ 40-4</strain>
    </source>
</reference>
<evidence type="ECO:0000256" key="3">
    <source>
        <dbReference type="ARBA" id="ARBA00022807"/>
    </source>
</evidence>
<organism evidence="6 7">
    <name type="scientific">Allomesorhizobium camelthorni</name>
    <dbReference type="NCBI Taxonomy" id="475069"/>
    <lineage>
        <taxon>Bacteria</taxon>
        <taxon>Pseudomonadati</taxon>
        <taxon>Pseudomonadota</taxon>
        <taxon>Alphaproteobacteria</taxon>
        <taxon>Hyphomicrobiales</taxon>
        <taxon>Phyllobacteriaceae</taxon>
        <taxon>Allomesorhizobium</taxon>
    </lineage>
</organism>